<proteinExistence type="predicted"/>
<gene>
    <name evidence="1" type="ORF">BKA08_003876</name>
</gene>
<comment type="caution">
    <text evidence="1">The sequence shown here is derived from an EMBL/GenBank/DDBJ whole genome shotgun (WGS) entry which is preliminary data.</text>
</comment>
<keyword evidence="2" id="KW-1185">Reference proteome</keyword>
<dbReference type="Proteomes" id="UP000516957">
    <property type="component" value="Unassembled WGS sequence"/>
</dbReference>
<accession>A0A7Y9F4S6</accession>
<sequence>MTPDRFWRLIDLLDGTADEESVQLIEAALAPGEEETFADAVLDHVDRLLARREALVAHACDSPYPVAAAVVAAGREVYERELTLDGPLDPAQWQAHESEELLVVGLGEPDPSRPRGSDQTWAEQLGLHLQWRSTQVPEGVLTSWGAEIAELDGVVGDDPSFGRIPTDDPQWHEALSRLAADPEFHRRREAVADLELHVVVRDTDEATLSAYPDAEAAEHVVLVVPVGALTADADRAEAYVEAVVTMLVSLTEG</sequence>
<dbReference type="AlphaFoldDB" id="A0A7Y9F4S6"/>
<name>A0A7Y9F4S6_9ACTN</name>
<dbReference type="EMBL" id="JACCBE010000001">
    <property type="protein sequence ID" value="NYD59638.1"/>
    <property type="molecule type" value="Genomic_DNA"/>
</dbReference>
<dbReference type="RefSeq" id="WP_179617056.1">
    <property type="nucleotide sequence ID" value="NZ_CP059163.1"/>
</dbReference>
<reference evidence="1 2" key="1">
    <citation type="submission" date="2020-07" db="EMBL/GenBank/DDBJ databases">
        <title>Sequencing the genomes of 1000 actinobacteria strains.</title>
        <authorList>
            <person name="Klenk H.-P."/>
        </authorList>
    </citation>
    <scope>NUCLEOTIDE SEQUENCE [LARGE SCALE GENOMIC DNA]</scope>
    <source>
        <strain evidence="1 2">DSM 18965</strain>
    </source>
</reference>
<evidence type="ECO:0000313" key="2">
    <source>
        <dbReference type="Proteomes" id="UP000516957"/>
    </source>
</evidence>
<evidence type="ECO:0000313" key="1">
    <source>
        <dbReference type="EMBL" id="NYD59638.1"/>
    </source>
</evidence>
<protein>
    <submittedName>
        <fullName evidence="1">Uncharacterized protein</fullName>
    </submittedName>
</protein>
<organism evidence="1 2">
    <name type="scientific">Nocardioides marinisabuli</name>
    <dbReference type="NCBI Taxonomy" id="419476"/>
    <lineage>
        <taxon>Bacteria</taxon>
        <taxon>Bacillati</taxon>
        <taxon>Actinomycetota</taxon>
        <taxon>Actinomycetes</taxon>
        <taxon>Propionibacteriales</taxon>
        <taxon>Nocardioidaceae</taxon>
        <taxon>Nocardioides</taxon>
    </lineage>
</organism>